<dbReference type="OrthoDB" id="8456023at2"/>
<evidence type="ECO:0000313" key="5">
    <source>
        <dbReference type="Proteomes" id="UP000182800"/>
    </source>
</evidence>
<dbReference type="Proteomes" id="UP000182800">
    <property type="component" value="Unassembled WGS sequence"/>
</dbReference>
<feature type="compositionally biased region" description="Basic and acidic residues" evidence="1">
    <location>
        <begin position="75"/>
        <end position="86"/>
    </location>
</feature>
<dbReference type="AlphaFoldDB" id="A0A0P7XXG5"/>
<feature type="region of interest" description="Disordered" evidence="1">
    <location>
        <begin position="63"/>
        <end position="86"/>
    </location>
</feature>
<dbReference type="Proteomes" id="UP000050497">
    <property type="component" value="Unassembled WGS sequence"/>
</dbReference>
<protein>
    <submittedName>
        <fullName evidence="2">Uncharacterized protein</fullName>
    </submittedName>
</protein>
<reference evidence="2 4" key="1">
    <citation type="submission" date="2015-09" db="EMBL/GenBank/DDBJ databases">
        <title>Identification and resolution of microdiversity through metagenomic sequencing of parallel consortia.</title>
        <authorList>
            <person name="Nelson W.C."/>
            <person name="Romine M.F."/>
            <person name="Lindemann S.R."/>
        </authorList>
    </citation>
    <scope>NUCLEOTIDE SEQUENCE [LARGE SCALE GENOMIC DNA]</scope>
    <source>
        <strain evidence="2">HL-109</strain>
    </source>
</reference>
<evidence type="ECO:0000313" key="2">
    <source>
        <dbReference type="EMBL" id="KPQ09172.1"/>
    </source>
</evidence>
<proteinExistence type="predicted"/>
<accession>A0A0P7XXG5</accession>
<dbReference type="EMBL" id="LJSX01000033">
    <property type="protein sequence ID" value="KPQ09172.1"/>
    <property type="molecule type" value="Genomic_DNA"/>
</dbReference>
<feature type="region of interest" description="Disordered" evidence="1">
    <location>
        <begin position="1"/>
        <end position="27"/>
    </location>
</feature>
<evidence type="ECO:0000313" key="4">
    <source>
        <dbReference type="Proteomes" id="UP000050497"/>
    </source>
</evidence>
<evidence type="ECO:0000313" key="3">
    <source>
        <dbReference type="EMBL" id="SCC80782.1"/>
    </source>
</evidence>
<dbReference type="RefSeq" id="WP_074444617.1">
    <property type="nucleotide sequence ID" value="NZ_FMBM01000002.1"/>
</dbReference>
<sequence>MPLPKRKNQDSDKTARQAPSEGPDQLETARYIAALTAELSMMARRADLPLLSYFLEMARTEAANAAQPLRRAGKATRERQPPSDQG</sequence>
<dbReference type="EMBL" id="FMBM01000002">
    <property type="protein sequence ID" value="SCC80782.1"/>
    <property type="molecule type" value="Genomic_DNA"/>
</dbReference>
<gene>
    <name evidence="3" type="ORF">GA0071312_1709</name>
    <name evidence="2" type="ORF">HLUCCO17_15950</name>
</gene>
<evidence type="ECO:0000256" key="1">
    <source>
        <dbReference type="SAM" id="MobiDB-lite"/>
    </source>
</evidence>
<organism evidence="2 4">
    <name type="scientific">Saliniramus fredricksonii</name>
    <dbReference type="NCBI Taxonomy" id="1653334"/>
    <lineage>
        <taxon>Bacteria</taxon>
        <taxon>Pseudomonadati</taxon>
        <taxon>Pseudomonadota</taxon>
        <taxon>Alphaproteobacteria</taxon>
        <taxon>Hyphomicrobiales</taxon>
        <taxon>Salinarimonadaceae</taxon>
        <taxon>Saliniramus</taxon>
    </lineage>
</organism>
<comment type="caution">
    <text evidence="2">The sequence shown here is derived from an EMBL/GenBank/DDBJ whole genome shotgun (WGS) entry which is preliminary data.</text>
</comment>
<keyword evidence="5" id="KW-1185">Reference proteome</keyword>
<name>A0A0P7XXG5_9HYPH</name>
<reference evidence="3 5" key="2">
    <citation type="submission" date="2016-08" db="EMBL/GenBank/DDBJ databases">
        <authorList>
            <person name="Varghese N."/>
            <person name="Submissions Spin"/>
        </authorList>
    </citation>
    <scope>NUCLEOTIDE SEQUENCE [LARGE SCALE GENOMIC DNA]</scope>
    <source>
        <strain evidence="3 5">HL-109</strain>
    </source>
</reference>